<dbReference type="Proteomes" id="UP000278673">
    <property type="component" value="Unassembled WGS sequence"/>
</dbReference>
<dbReference type="PROSITE" id="PS00108">
    <property type="entry name" value="PROTEIN_KINASE_ST"/>
    <property type="match status" value="1"/>
</dbReference>
<evidence type="ECO:0000256" key="8">
    <source>
        <dbReference type="ARBA" id="ARBA00048679"/>
    </source>
</evidence>
<dbReference type="GO" id="GO:0005524">
    <property type="term" value="F:ATP binding"/>
    <property type="evidence" value="ECO:0007669"/>
    <property type="project" value="UniProtKB-KW"/>
</dbReference>
<evidence type="ECO:0000256" key="9">
    <source>
        <dbReference type="SAM" id="MobiDB-lite"/>
    </source>
</evidence>
<comment type="caution">
    <text evidence="11">The sequence shown here is derived from an EMBL/GenBank/DDBJ whole genome shotgun (WGS) entry which is preliminary data.</text>
</comment>
<evidence type="ECO:0000256" key="3">
    <source>
        <dbReference type="ARBA" id="ARBA00022679"/>
    </source>
</evidence>
<keyword evidence="12" id="KW-1185">Reference proteome</keyword>
<dbReference type="Pfam" id="PF00069">
    <property type="entry name" value="Pkinase"/>
    <property type="match status" value="1"/>
</dbReference>
<keyword evidence="6" id="KW-0067">ATP-binding</keyword>
<protein>
    <recommendedName>
        <fullName evidence="1">non-specific serine/threonine protein kinase</fullName>
        <ecNumber evidence="1">2.7.11.1</ecNumber>
    </recommendedName>
</protein>
<dbReference type="PROSITE" id="PS50011">
    <property type="entry name" value="PROTEIN_KINASE_DOM"/>
    <property type="match status" value="1"/>
</dbReference>
<reference evidence="11 12" key="1">
    <citation type="submission" date="2018-10" db="EMBL/GenBank/DDBJ databases">
        <title>Isolation, diversity and antifungal activity of actinobacteria from wheat.</title>
        <authorList>
            <person name="Han C."/>
        </authorList>
    </citation>
    <scope>NUCLEOTIDE SEQUENCE [LARGE SCALE GENOMIC DNA]</scope>
    <source>
        <strain evidence="11 12">NEAU-YY642</strain>
    </source>
</reference>
<keyword evidence="2 11" id="KW-0723">Serine/threonine-protein kinase</keyword>
<keyword evidence="4" id="KW-0547">Nucleotide-binding</keyword>
<dbReference type="EC" id="2.7.11.1" evidence="1"/>
<evidence type="ECO:0000256" key="2">
    <source>
        <dbReference type="ARBA" id="ARBA00022527"/>
    </source>
</evidence>
<dbReference type="GO" id="GO:0005737">
    <property type="term" value="C:cytoplasm"/>
    <property type="evidence" value="ECO:0007669"/>
    <property type="project" value="UniProtKB-ARBA"/>
</dbReference>
<sequence>MTGERRVSGAWTAPVLDSDPEAAAPWGATGYVPGPSLTQVLREDGPLPESTVWALAHGLVQALADIHGNGLIHRDLKPSNILITLEGPRVIDFGIAHAVDASGATPTGHAQRPVGRSPGGRAPARGRRRALAP</sequence>
<accession>A0A3M2KQT8</accession>
<feature type="region of interest" description="Disordered" evidence="9">
    <location>
        <begin position="101"/>
        <end position="133"/>
    </location>
</feature>
<gene>
    <name evidence="11" type="ORF">EBN88_28650</name>
</gene>
<feature type="non-terminal residue" evidence="11">
    <location>
        <position position="133"/>
    </location>
</feature>
<evidence type="ECO:0000256" key="4">
    <source>
        <dbReference type="ARBA" id="ARBA00022741"/>
    </source>
</evidence>
<feature type="compositionally biased region" description="Basic residues" evidence="9">
    <location>
        <begin position="124"/>
        <end position="133"/>
    </location>
</feature>
<proteinExistence type="predicted"/>
<dbReference type="InterPro" id="IPR000719">
    <property type="entry name" value="Prot_kinase_dom"/>
</dbReference>
<evidence type="ECO:0000259" key="10">
    <source>
        <dbReference type="PROSITE" id="PS50011"/>
    </source>
</evidence>
<comment type="catalytic activity">
    <reaction evidence="8">
        <text>L-seryl-[protein] + ATP = O-phospho-L-seryl-[protein] + ADP + H(+)</text>
        <dbReference type="Rhea" id="RHEA:17989"/>
        <dbReference type="Rhea" id="RHEA-COMP:9863"/>
        <dbReference type="Rhea" id="RHEA-COMP:11604"/>
        <dbReference type="ChEBI" id="CHEBI:15378"/>
        <dbReference type="ChEBI" id="CHEBI:29999"/>
        <dbReference type="ChEBI" id="CHEBI:30616"/>
        <dbReference type="ChEBI" id="CHEBI:83421"/>
        <dbReference type="ChEBI" id="CHEBI:456216"/>
        <dbReference type="EC" id="2.7.11.1"/>
    </reaction>
</comment>
<evidence type="ECO:0000256" key="1">
    <source>
        <dbReference type="ARBA" id="ARBA00012513"/>
    </source>
</evidence>
<evidence type="ECO:0000256" key="6">
    <source>
        <dbReference type="ARBA" id="ARBA00022840"/>
    </source>
</evidence>
<organism evidence="11 12">
    <name type="scientific">Streptomyces triticirhizae</name>
    <dbReference type="NCBI Taxonomy" id="2483353"/>
    <lineage>
        <taxon>Bacteria</taxon>
        <taxon>Bacillati</taxon>
        <taxon>Actinomycetota</taxon>
        <taxon>Actinomycetes</taxon>
        <taxon>Kitasatosporales</taxon>
        <taxon>Streptomycetaceae</taxon>
        <taxon>Streptomyces</taxon>
    </lineage>
</organism>
<dbReference type="AlphaFoldDB" id="A0A3M2KQT8"/>
<evidence type="ECO:0000313" key="11">
    <source>
        <dbReference type="EMBL" id="RMI28017.1"/>
    </source>
</evidence>
<name>A0A3M2KQT8_9ACTN</name>
<dbReference type="Gene3D" id="1.10.510.10">
    <property type="entry name" value="Transferase(Phosphotransferase) domain 1"/>
    <property type="match status" value="1"/>
</dbReference>
<feature type="compositionally biased region" description="Low complexity" evidence="9">
    <location>
        <begin position="112"/>
        <end position="123"/>
    </location>
</feature>
<dbReference type="GO" id="GO:0004674">
    <property type="term" value="F:protein serine/threonine kinase activity"/>
    <property type="evidence" value="ECO:0007669"/>
    <property type="project" value="UniProtKB-KW"/>
</dbReference>
<dbReference type="SUPFAM" id="SSF56112">
    <property type="entry name" value="Protein kinase-like (PK-like)"/>
    <property type="match status" value="1"/>
</dbReference>
<dbReference type="PANTHER" id="PTHR22983:SF6">
    <property type="entry name" value="SERINE_THREONINE-PROTEIN KINASE 36"/>
    <property type="match status" value="1"/>
</dbReference>
<feature type="domain" description="Protein kinase" evidence="10">
    <location>
        <begin position="1"/>
        <end position="133"/>
    </location>
</feature>
<keyword evidence="3" id="KW-0808">Transferase</keyword>
<evidence type="ECO:0000313" key="12">
    <source>
        <dbReference type="Proteomes" id="UP000278673"/>
    </source>
</evidence>
<dbReference type="InterPro" id="IPR008271">
    <property type="entry name" value="Ser/Thr_kinase_AS"/>
</dbReference>
<evidence type="ECO:0000256" key="5">
    <source>
        <dbReference type="ARBA" id="ARBA00022777"/>
    </source>
</evidence>
<keyword evidence="5 11" id="KW-0418">Kinase</keyword>
<dbReference type="PANTHER" id="PTHR22983">
    <property type="entry name" value="PROTEIN KINASE RELATED"/>
    <property type="match status" value="1"/>
</dbReference>
<dbReference type="InterPro" id="IPR011009">
    <property type="entry name" value="Kinase-like_dom_sf"/>
</dbReference>
<evidence type="ECO:0000256" key="7">
    <source>
        <dbReference type="ARBA" id="ARBA00047899"/>
    </source>
</evidence>
<comment type="catalytic activity">
    <reaction evidence="7">
        <text>L-threonyl-[protein] + ATP = O-phospho-L-threonyl-[protein] + ADP + H(+)</text>
        <dbReference type="Rhea" id="RHEA:46608"/>
        <dbReference type="Rhea" id="RHEA-COMP:11060"/>
        <dbReference type="Rhea" id="RHEA-COMP:11605"/>
        <dbReference type="ChEBI" id="CHEBI:15378"/>
        <dbReference type="ChEBI" id="CHEBI:30013"/>
        <dbReference type="ChEBI" id="CHEBI:30616"/>
        <dbReference type="ChEBI" id="CHEBI:61977"/>
        <dbReference type="ChEBI" id="CHEBI:456216"/>
        <dbReference type="EC" id="2.7.11.1"/>
    </reaction>
</comment>
<dbReference type="EMBL" id="RFFJ01000305">
    <property type="protein sequence ID" value="RMI28017.1"/>
    <property type="molecule type" value="Genomic_DNA"/>
</dbReference>